<dbReference type="InterPro" id="IPR040031">
    <property type="entry name" value="Codanin-1"/>
</dbReference>
<comment type="caution">
    <text evidence="2">The sequence shown here is derived from an EMBL/GenBank/DDBJ whole genome shotgun (WGS) entry which is preliminary data.</text>
</comment>
<feature type="compositionally biased region" description="Polar residues" evidence="1">
    <location>
        <begin position="625"/>
        <end position="634"/>
    </location>
</feature>
<feature type="compositionally biased region" description="Polar residues" evidence="1">
    <location>
        <begin position="643"/>
        <end position="670"/>
    </location>
</feature>
<reference evidence="2" key="1">
    <citation type="submission" date="2024-01" db="EMBL/GenBank/DDBJ databases">
        <authorList>
            <person name="Webb A."/>
        </authorList>
    </citation>
    <scope>NUCLEOTIDE SEQUENCE</scope>
    <source>
        <strain evidence="2">Pm1</strain>
    </source>
</reference>
<feature type="compositionally biased region" description="Basic and acidic residues" evidence="1">
    <location>
        <begin position="260"/>
        <end position="276"/>
    </location>
</feature>
<feature type="compositionally biased region" description="Polar residues" evidence="1">
    <location>
        <begin position="106"/>
        <end position="122"/>
    </location>
</feature>
<organism evidence="2 3">
    <name type="scientific">Peronospora matthiolae</name>
    <dbReference type="NCBI Taxonomy" id="2874970"/>
    <lineage>
        <taxon>Eukaryota</taxon>
        <taxon>Sar</taxon>
        <taxon>Stramenopiles</taxon>
        <taxon>Oomycota</taxon>
        <taxon>Peronosporomycetes</taxon>
        <taxon>Peronosporales</taxon>
        <taxon>Peronosporaceae</taxon>
        <taxon>Peronospora</taxon>
    </lineage>
</organism>
<feature type="region of interest" description="Disordered" evidence="1">
    <location>
        <begin position="100"/>
        <end position="125"/>
    </location>
</feature>
<gene>
    <name evidence="2" type="ORF">PM001_LOCUS22797</name>
</gene>
<dbReference type="GO" id="GO:0005634">
    <property type="term" value="C:nucleus"/>
    <property type="evidence" value="ECO:0007669"/>
    <property type="project" value="TreeGrafter"/>
</dbReference>
<proteinExistence type="predicted"/>
<evidence type="ECO:0000256" key="1">
    <source>
        <dbReference type="SAM" id="MobiDB-lite"/>
    </source>
</evidence>
<evidence type="ECO:0000313" key="3">
    <source>
        <dbReference type="Proteomes" id="UP001162060"/>
    </source>
</evidence>
<dbReference type="GO" id="GO:0006325">
    <property type="term" value="P:chromatin organization"/>
    <property type="evidence" value="ECO:0007669"/>
    <property type="project" value="TreeGrafter"/>
</dbReference>
<evidence type="ECO:0000313" key="2">
    <source>
        <dbReference type="EMBL" id="CAK7937647.1"/>
    </source>
</evidence>
<feature type="region of interest" description="Disordered" evidence="1">
    <location>
        <begin position="625"/>
        <end position="670"/>
    </location>
</feature>
<accession>A0AAV1UU99</accession>
<dbReference type="EMBL" id="CAKLBY020000227">
    <property type="protein sequence ID" value="CAK7937647.1"/>
    <property type="molecule type" value="Genomic_DNA"/>
</dbReference>
<feature type="compositionally biased region" description="Polar residues" evidence="1">
    <location>
        <begin position="208"/>
        <end position="220"/>
    </location>
</feature>
<sequence>MPTPIACNTVQLWTAVRGFSDAQLRCIETRIYEFFCGSISPSQSIPSSSSGRASDLSLTTTVDCFLQLQLDDKVQSVRVDDFVNVFLSFLHQQTQLHTDAQGPDIATTSSASETKRSTSTTSVDDHVATFDPHSLTFENEFPQLTPIHVAPKVTKRRITTTLLTCKEPTIVARPMPATIAFPQLGTPEGTTRSSMWAKRSLLEKRMATLSSTARQSPEQTKSTEKKPTKTWTNVDKEHVSDTDEARNAVPEGVKTTPEVQKMESTKTKEADQETDSRLHNKANDSISRYQHIRVEQKKHLLKRVTEKNKAKLTSTKQKNLRGCQPLTAALAKGTSAKTNASPENFAVNTQAAKLYGYLIRRRFVKNTCAELQVVIGLLYRADCTACHNSQLHWQNVDNISTVSLCVEPSEFCWRTHCLDFAEIVFQEIEDVLMCLGDNLLAPVKQSLCRVERTWSSSLLERLDLSSRRREELRVTESARIGCQLPVEMRASAVRDFTIPFNEEFDSRLYYRTRAESLLYANREKIRDLFLSLLRQFQQKQHSLVGIETAGVAVEATAAARKLLVEVSPENKWWFAHFFVQELIQIGANPFGESDKDLLLKIMEDKLVVRNPDRLRKLHRRFSSQKLSTKVSPSNVHAYRRSPDVSSNSNTSAQRNNSSCNRSDVQSSTNGVEASKTSLAALNTTERFFTDNQLFFFHFLHSCDSYNFSELVKHQLVRQFYVLGDTSAAAADARQGFTEVVLKLKVVAKFLGYLRFSPQWQVTCSFRELSLQNAAMKAIEKEGIDTLEVGRGSNFDVKQLLEASILQASIAKCIPWLCDYLSMLSLDRLSLGTTYFKQLVLMLQLLYRSPLVDSLGETGLYIALQIERILQVLNVDEHRDELRSLVLLPSERVCKTLSSGGGKSLLEKSVNGAEEDYLPFLYNQVFIQSCVSELEDLREFLQTQAQEPLRRNKNLGSVGKMAAGQMVAPVRKLRPLQVVIEEGACSDKSLSLFTDSTGLAAPHHTDENDKLSEALFKVHPKMKAVVDFVTGTLTKDVCEHVITCVVTPRADALVNQCASDSGLLNIKKNVDVSAALDEHSAIVELSSFHKLLTTMTCPEANLTCASALQEALCLGEKRVIAAIVPLMSSSHPTLIKSITSVAVQRTRSSLTALVPKNSQTEFIKRVACREKDILKNFDLTAKTAVASLSFTTPVEPYAGMKAQEEKLSPEKGHPYQELRRHVALISKSSSHDGLKKSSLAEWESQVVVLSSSLSQFSILLNDCMESGDFTRDLGSPSSVPALVIWDIIWRGLMSCLTFIETSLTIFDACKLLLVQDGRATSVENCFVKFVADFAILLKVIVWFVKKSPRRDIIFSRLRPTITFVGEYMMQQPSARSPLPIGRDQVSESLVKWARLVIAEQLREVVSPFLAPADEATADSCA</sequence>
<dbReference type="PANTHER" id="PTHR28678">
    <property type="entry name" value="CODANIN-1"/>
    <property type="match status" value="1"/>
</dbReference>
<feature type="compositionally biased region" description="Basic and acidic residues" evidence="1">
    <location>
        <begin position="234"/>
        <end position="246"/>
    </location>
</feature>
<name>A0AAV1UU99_9STRA</name>
<protein>
    <submittedName>
        <fullName evidence="2">Uncharacterized protein</fullName>
    </submittedName>
</protein>
<feature type="region of interest" description="Disordered" evidence="1">
    <location>
        <begin position="208"/>
        <end position="276"/>
    </location>
</feature>
<dbReference type="Proteomes" id="UP001162060">
    <property type="component" value="Unassembled WGS sequence"/>
</dbReference>
<dbReference type="PANTHER" id="PTHR28678:SF1">
    <property type="entry name" value="CODANIN-1"/>
    <property type="match status" value="1"/>
</dbReference>